<comment type="similarity">
    <text evidence="5">Belongs to the ABC-2 integral membrane protein family.</text>
</comment>
<feature type="transmembrane region" description="Helical" evidence="5">
    <location>
        <begin position="168"/>
        <end position="187"/>
    </location>
</feature>
<dbReference type="GO" id="GO:0140359">
    <property type="term" value="F:ABC-type transporter activity"/>
    <property type="evidence" value="ECO:0007669"/>
    <property type="project" value="InterPro"/>
</dbReference>
<feature type="transmembrane region" description="Helical" evidence="5">
    <location>
        <begin position="136"/>
        <end position="161"/>
    </location>
</feature>
<organism evidence="7 8">
    <name type="scientific">Paraburkholderia lacunae</name>
    <dbReference type="NCBI Taxonomy" id="2211104"/>
    <lineage>
        <taxon>Bacteria</taxon>
        <taxon>Pseudomonadati</taxon>
        <taxon>Pseudomonadota</taxon>
        <taxon>Betaproteobacteria</taxon>
        <taxon>Burkholderiales</taxon>
        <taxon>Burkholderiaceae</taxon>
        <taxon>Paraburkholderia</taxon>
    </lineage>
</organism>
<dbReference type="EMBL" id="QHKS01000025">
    <property type="protein sequence ID" value="RDJ99196.1"/>
    <property type="molecule type" value="Genomic_DNA"/>
</dbReference>
<dbReference type="PRINTS" id="PR00164">
    <property type="entry name" value="ABC2TRNSPORT"/>
</dbReference>
<dbReference type="Pfam" id="PF01061">
    <property type="entry name" value="ABC2_membrane"/>
    <property type="match status" value="1"/>
</dbReference>
<feature type="domain" description="ABC transmembrane type-2" evidence="6">
    <location>
        <begin position="20"/>
        <end position="249"/>
    </location>
</feature>
<accession>A0A370N0R8</accession>
<dbReference type="PROSITE" id="PS51012">
    <property type="entry name" value="ABC_TM2"/>
    <property type="match status" value="1"/>
</dbReference>
<keyword evidence="8" id="KW-1185">Reference proteome</keyword>
<dbReference type="NCBIfam" id="NF011648">
    <property type="entry name" value="PRK15066.1"/>
    <property type="match status" value="1"/>
</dbReference>
<dbReference type="PIRSF" id="PIRSF006648">
    <property type="entry name" value="DrrB"/>
    <property type="match status" value="1"/>
</dbReference>
<dbReference type="Proteomes" id="UP000254875">
    <property type="component" value="Unassembled WGS sequence"/>
</dbReference>
<dbReference type="RefSeq" id="WP_115106648.1">
    <property type="nucleotide sequence ID" value="NZ_QHKS01000025.1"/>
</dbReference>
<comment type="caution">
    <text evidence="7">The sequence shown here is derived from an EMBL/GenBank/DDBJ whole genome shotgun (WGS) entry which is preliminary data.</text>
</comment>
<dbReference type="InterPro" id="IPR047817">
    <property type="entry name" value="ABC2_TM_bact-type"/>
</dbReference>
<keyword evidence="5" id="KW-0813">Transport</keyword>
<dbReference type="PANTHER" id="PTHR43332:SF2">
    <property type="entry name" value="INNER MEMBRANE TRANSPORT PERMEASE YADH"/>
    <property type="match status" value="1"/>
</dbReference>
<proteinExistence type="inferred from homology"/>
<name>A0A370N0R8_9BURK</name>
<feature type="transmembrane region" description="Helical" evidence="5">
    <location>
        <begin position="21"/>
        <end position="44"/>
    </location>
</feature>
<feature type="transmembrane region" description="Helical" evidence="5">
    <location>
        <begin position="225"/>
        <end position="247"/>
    </location>
</feature>
<dbReference type="InterPro" id="IPR013525">
    <property type="entry name" value="ABC2_TM"/>
</dbReference>
<evidence type="ECO:0000256" key="4">
    <source>
        <dbReference type="ARBA" id="ARBA00023136"/>
    </source>
</evidence>
<dbReference type="GO" id="GO:0016787">
    <property type="term" value="F:hydrolase activity"/>
    <property type="evidence" value="ECO:0007669"/>
    <property type="project" value="UniProtKB-KW"/>
</dbReference>
<dbReference type="GO" id="GO:0043190">
    <property type="term" value="C:ATP-binding cassette (ABC) transporter complex"/>
    <property type="evidence" value="ECO:0007669"/>
    <property type="project" value="InterPro"/>
</dbReference>
<dbReference type="InterPro" id="IPR000412">
    <property type="entry name" value="ABC_2_transport"/>
</dbReference>
<keyword evidence="4 5" id="KW-0472">Membrane</keyword>
<feature type="transmembrane region" description="Helical" evidence="5">
    <location>
        <begin position="56"/>
        <end position="75"/>
    </location>
</feature>
<dbReference type="AlphaFoldDB" id="A0A370N0R8"/>
<keyword evidence="3 5" id="KW-1133">Transmembrane helix</keyword>
<feature type="transmembrane region" description="Helical" evidence="5">
    <location>
        <begin position="104"/>
        <end position="130"/>
    </location>
</feature>
<evidence type="ECO:0000256" key="2">
    <source>
        <dbReference type="ARBA" id="ARBA00022692"/>
    </source>
</evidence>
<keyword evidence="7" id="KW-0378">Hydrolase</keyword>
<evidence type="ECO:0000256" key="5">
    <source>
        <dbReference type="RuleBase" id="RU361157"/>
    </source>
</evidence>
<dbReference type="OrthoDB" id="9804001at2"/>
<evidence type="ECO:0000313" key="7">
    <source>
        <dbReference type="EMBL" id="RDJ99196.1"/>
    </source>
</evidence>
<keyword evidence="5" id="KW-1003">Cell membrane</keyword>
<evidence type="ECO:0000256" key="1">
    <source>
        <dbReference type="ARBA" id="ARBA00004141"/>
    </source>
</evidence>
<sequence>MNGYSGFGTLFYKEILRFWKVSFQTVLAPVITALLYLTIFGHALRDHVHVYPGVEYTSFLIPGLVMMSVLQNAFANSSSSLIQSKITGNLVFVLLPPLSHYEMFGAYVLAAVARGLAVGAGVFIVTIWFVPVSFSAPLYIILFAIFGAAILGTLGLIAGIWAEKFDQLAAFQNFLIMPLTFLSGVFYSTHTLPPVWREVSRLNPFFYMIDGFRYGFFGMSDVDPLTSLAIVAGFFVVLAVIAMRMLASGYKLRH</sequence>
<reference evidence="8" key="1">
    <citation type="submission" date="2018-05" db="EMBL/GenBank/DDBJ databases">
        <authorList>
            <person name="Feng T."/>
        </authorList>
    </citation>
    <scope>NUCLEOTIDE SEQUENCE [LARGE SCALE GENOMIC DNA]</scope>
    <source>
        <strain evidence="8">S27</strain>
    </source>
</reference>
<gene>
    <name evidence="7" type="ORF">DLM46_29810</name>
</gene>
<protein>
    <recommendedName>
        <fullName evidence="5">Transport permease protein</fullName>
    </recommendedName>
</protein>
<evidence type="ECO:0000256" key="3">
    <source>
        <dbReference type="ARBA" id="ARBA00022989"/>
    </source>
</evidence>
<comment type="subcellular location">
    <subcellularLocation>
        <location evidence="5">Cell inner membrane</location>
        <topology evidence="5">Multi-pass membrane protein</topology>
    </subcellularLocation>
    <subcellularLocation>
        <location evidence="1">Membrane</location>
        <topology evidence="1">Multi-pass membrane protein</topology>
    </subcellularLocation>
</comment>
<keyword evidence="2 5" id="KW-0812">Transmembrane</keyword>
<evidence type="ECO:0000259" key="6">
    <source>
        <dbReference type="PROSITE" id="PS51012"/>
    </source>
</evidence>
<evidence type="ECO:0000313" key="8">
    <source>
        <dbReference type="Proteomes" id="UP000254875"/>
    </source>
</evidence>
<dbReference type="PANTHER" id="PTHR43332">
    <property type="entry name" value="INNER MEMBRANE TRANSPORT PERMEASE YADH-RELATED"/>
    <property type="match status" value="1"/>
</dbReference>
<dbReference type="InterPro" id="IPR052522">
    <property type="entry name" value="ABC-2_transport_permease"/>
</dbReference>